<dbReference type="GO" id="GO:0015087">
    <property type="term" value="F:cobalt ion transmembrane transporter activity"/>
    <property type="evidence" value="ECO:0007669"/>
    <property type="project" value="UniProtKB-UniRule"/>
</dbReference>
<dbReference type="AlphaFoldDB" id="A0A9E4ZGU4"/>
<dbReference type="Proteomes" id="UP001056766">
    <property type="component" value="Unassembled WGS sequence"/>
</dbReference>
<evidence type="ECO:0000256" key="3">
    <source>
        <dbReference type="ARBA" id="ARBA00022448"/>
    </source>
</evidence>
<dbReference type="GO" id="GO:0000287">
    <property type="term" value="F:magnesium ion binding"/>
    <property type="evidence" value="ECO:0007669"/>
    <property type="project" value="TreeGrafter"/>
</dbReference>
<evidence type="ECO:0000256" key="6">
    <source>
        <dbReference type="ARBA" id="ARBA00022989"/>
    </source>
</evidence>
<dbReference type="PANTHER" id="PTHR46494:SF1">
    <property type="entry name" value="CORA FAMILY METAL ION TRANSPORTER (EUROFUNG)"/>
    <property type="match status" value="1"/>
</dbReference>
<dbReference type="EMBL" id="JAGSOI010000049">
    <property type="protein sequence ID" value="MCM1987442.1"/>
    <property type="molecule type" value="Genomic_DNA"/>
</dbReference>
<feature type="transmembrane region" description="Helical" evidence="8">
    <location>
        <begin position="327"/>
        <end position="347"/>
    </location>
</feature>
<feature type="transmembrane region" description="Helical" evidence="8">
    <location>
        <begin position="295"/>
        <end position="315"/>
    </location>
</feature>
<dbReference type="SUPFAM" id="SSF144083">
    <property type="entry name" value="Magnesium transport protein CorA, transmembrane region"/>
    <property type="match status" value="1"/>
</dbReference>
<protein>
    <recommendedName>
        <fullName evidence="8">Magnesium transport protein CorA</fullName>
    </recommendedName>
</protein>
<dbReference type="SUPFAM" id="SSF143865">
    <property type="entry name" value="CorA soluble domain-like"/>
    <property type="match status" value="1"/>
</dbReference>
<keyword evidence="10" id="KW-1185">Reference proteome</keyword>
<gene>
    <name evidence="8 9" type="primary">corA</name>
    <name evidence="9" type="ORF">KDK67_10690</name>
</gene>
<evidence type="ECO:0000313" key="10">
    <source>
        <dbReference type="Proteomes" id="UP001056766"/>
    </source>
</evidence>
<comment type="similarity">
    <text evidence="2 8">Belongs to the CorA metal ion transporter (MIT) (TC 1.A.35) family.</text>
</comment>
<dbReference type="InterPro" id="IPR002523">
    <property type="entry name" value="MgTranspt_CorA/ZnTranspt_ZntB"/>
</dbReference>
<evidence type="ECO:0000256" key="2">
    <source>
        <dbReference type="ARBA" id="ARBA00009765"/>
    </source>
</evidence>
<dbReference type="Gene3D" id="1.20.58.340">
    <property type="entry name" value="Magnesium transport protein CorA, transmembrane region"/>
    <property type="match status" value="2"/>
</dbReference>
<evidence type="ECO:0000313" key="9">
    <source>
        <dbReference type="EMBL" id="MCM1987442.1"/>
    </source>
</evidence>
<organism evidence="9 10">
    <name type="scientific">Methanococcoides seepicolus</name>
    <dbReference type="NCBI Taxonomy" id="2828780"/>
    <lineage>
        <taxon>Archaea</taxon>
        <taxon>Methanobacteriati</taxon>
        <taxon>Methanobacteriota</taxon>
        <taxon>Stenosarchaea group</taxon>
        <taxon>Methanomicrobia</taxon>
        <taxon>Methanosarcinales</taxon>
        <taxon>Methanosarcinaceae</taxon>
        <taxon>Methanococcoides</taxon>
    </lineage>
</organism>
<keyword evidence="4 8" id="KW-1003">Cell membrane</keyword>
<reference evidence="9" key="1">
    <citation type="journal article" date="2021" name="mSystems">
        <title>Bacteria and Archaea Synergistically Convert Glycine Betaine to Biogenic Methane in the Formosa Cold Seep of the South China Sea.</title>
        <authorList>
            <person name="Li L."/>
            <person name="Zhang W."/>
            <person name="Zhang S."/>
            <person name="Song L."/>
            <person name="Sun Q."/>
            <person name="Zhang H."/>
            <person name="Xiang H."/>
            <person name="Dong X."/>
        </authorList>
    </citation>
    <scope>NUCLEOTIDE SEQUENCE</scope>
    <source>
        <strain evidence="9">LLY</strain>
    </source>
</reference>
<comment type="subcellular location">
    <subcellularLocation>
        <location evidence="1">Cell membrane</location>
        <topology evidence="1">Multi-pass membrane protein</topology>
    </subcellularLocation>
    <subcellularLocation>
        <location evidence="8">Membrane</location>
        <topology evidence="8">Multi-pass membrane protein</topology>
    </subcellularLocation>
</comment>
<keyword evidence="8" id="KW-0460">Magnesium</keyword>
<evidence type="ECO:0000256" key="7">
    <source>
        <dbReference type="ARBA" id="ARBA00023136"/>
    </source>
</evidence>
<keyword evidence="8" id="KW-0406">Ion transport</keyword>
<comment type="caution">
    <text evidence="9">The sequence shown here is derived from an EMBL/GenBank/DDBJ whole genome shotgun (WGS) entry which is preliminary data.</text>
</comment>
<dbReference type="InterPro" id="IPR045861">
    <property type="entry name" value="CorA_cytoplasmic_dom"/>
</dbReference>
<keyword evidence="7 8" id="KW-0472">Membrane</keyword>
<evidence type="ECO:0000256" key="1">
    <source>
        <dbReference type="ARBA" id="ARBA00004651"/>
    </source>
</evidence>
<dbReference type="Gene3D" id="3.30.460.20">
    <property type="entry name" value="CorA soluble domain-like"/>
    <property type="match status" value="1"/>
</dbReference>
<dbReference type="Pfam" id="PF01544">
    <property type="entry name" value="CorA"/>
    <property type="match status" value="1"/>
</dbReference>
<evidence type="ECO:0000256" key="5">
    <source>
        <dbReference type="ARBA" id="ARBA00022692"/>
    </source>
</evidence>
<name>A0A9E4ZGU4_9EURY</name>
<sequence>MSKIFKRSTKAGLPPGSLIHIGEMKEERVRFTIFDYDEDHFSETEMKTVEECFHSKDKNTVSWVNIDGIHQVDVIEKIGTHFGLNTLVLEDILNTDQHPKLEDFENYIYVVMKMLSFDEAVNKITTEQVSFILAPKLVLSFQERIGDTFDPVRERLRTSKGRIRKMDADYLAYALIDSIVDNYFIILEKIGDKIDFIEEELVTDPTPDTLQMIHELKREMITLKRSIWPLREIISRLGVMGSPLIMESTNAYLKDVHDHIIHIIDTIETYKEMLSGMLDIYLSSLSNKMNEVMKVLTLVATIFIPLTFIAGVYGMNFQHMPELAWKWGYPVVWIIMISVSMSMVLYFKRMKWL</sequence>
<comment type="function">
    <text evidence="8">Mediates influx of magnesium ions.</text>
</comment>
<dbReference type="GO" id="GO:0015095">
    <property type="term" value="F:magnesium ion transmembrane transporter activity"/>
    <property type="evidence" value="ECO:0007669"/>
    <property type="project" value="UniProtKB-UniRule"/>
</dbReference>
<dbReference type="GO" id="GO:0005886">
    <property type="term" value="C:plasma membrane"/>
    <property type="evidence" value="ECO:0007669"/>
    <property type="project" value="UniProtKB-SubCell"/>
</dbReference>
<dbReference type="InterPro" id="IPR004488">
    <property type="entry name" value="Mg/Co-transport_prot_CorA"/>
</dbReference>
<dbReference type="NCBIfam" id="TIGR00383">
    <property type="entry name" value="corA"/>
    <property type="match status" value="1"/>
</dbReference>
<evidence type="ECO:0000256" key="8">
    <source>
        <dbReference type="RuleBase" id="RU362010"/>
    </source>
</evidence>
<accession>A0A9E4ZGU4</accession>
<dbReference type="GO" id="GO:0050897">
    <property type="term" value="F:cobalt ion binding"/>
    <property type="evidence" value="ECO:0007669"/>
    <property type="project" value="TreeGrafter"/>
</dbReference>
<dbReference type="FunFam" id="1.20.58.340:FF:000012">
    <property type="entry name" value="Magnesium transport protein CorA"/>
    <property type="match status" value="1"/>
</dbReference>
<dbReference type="PANTHER" id="PTHR46494">
    <property type="entry name" value="CORA FAMILY METAL ION TRANSPORTER (EUROFUNG)"/>
    <property type="match status" value="1"/>
</dbReference>
<proteinExistence type="inferred from homology"/>
<dbReference type="CDD" id="cd12828">
    <property type="entry name" value="TmCorA-like_1"/>
    <property type="match status" value="1"/>
</dbReference>
<dbReference type="InterPro" id="IPR045863">
    <property type="entry name" value="CorA_TM1_TM2"/>
</dbReference>
<keyword evidence="3 8" id="KW-0813">Transport</keyword>
<keyword evidence="6 8" id="KW-1133">Transmembrane helix</keyword>
<reference evidence="9" key="2">
    <citation type="submission" date="2021-04" db="EMBL/GenBank/DDBJ databases">
        <authorList>
            <person name="Dong X."/>
        </authorList>
    </citation>
    <scope>NUCLEOTIDE SEQUENCE</scope>
    <source>
        <strain evidence="9">LLY</strain>
    </source>
</reference>
<dbReference type="RefSeq" id="WP_250868798.1">
    <property type="nucleotide sequence ID" value="NZ_JAGSOI010000049.1"/>
</dbReference>
<evidence type="ECO:0000256" key="4">
    <source>
        <dbReference type="ARBA" id="ARBA00022475"/>
    </source>
</evidence>
<keyword evidence="5 8" id="KW-0812">Transmembrane</keyword>